<feature type="compositionally biased region" description="Polar residues" evidence="1">
    <location>
        <begin position="386"/>
        <end position="399"/>
    </location>
</feature>
<dbReference type="Proteomes" id="UP000521943">
    <property type="component" value="Unassembled WGS sequence"/>
</dbReference>
<feature type="compositionally biased region" description="Low complexity" evidence="1">
    <location>
        <begin position="256"/>
        <end position="282"/>
    </location>
</feature>
<sequence>MHPRELDLSYNPFEEENDDERTPQIRQYFGSAFVSNVQTPTPRRRSFGSSDRPTGSAGSVRKRHTRSRTEVNVEIPDPEIGAHPLKSAALRSAAFQDFDITRPNLSRIMQSSGVLVRASSYGPEDSGNRSPSPKEEEKDVLIHEITSKDSLAGVSLKYGIPLPELRRANQLWTSDSIHLRKILYIPIDRAKRAHEYLTEAQDIKSLSSAQGNATDSPPLGNGSLTFSPTLALSSPAGSTSDATTPEIRKIPASQLSFFPPSTQPSRTTTPSGTPSPSTTEFTGAGQRAPYLKPSNPAARTGASPAHSLTSLLTALPIAASTRDEIVSRLSFDSVSSSYSDKPRSRAGSDEERGHEMNDVTKGRHDLEPESPSTQTLRPYFSDGIPLSSNLKANGSSNYGPRTHRSHDARPLLSTSPPSSYVAQQIQNPYVRTQQLEPSPGMQLPGKGAHVLGRSHSLGRASSKDYAKQSLYQTSFLDARGKPTPKSRDVFDHDIELERST</sequence>
<protein>
    <submittedName>
        <fullName evidence="3">Peptidoglycan-binding LysM domain protein</fullName>
    </submittedName>
</protein>
<gene>
    <name evidence="3" type="ORF">DFP72DRAFT_1060307</name>
</gene>
<dbReference type="Pfam" id="PF01476">
    <property type="entry name" value="LysM"/>
    <property type="match status" value="1"/>
</dbReference>
<feature type="compositionally biased region" description="Polar residues" evidence="1">
    <location>
        <begin position="33"/>
        <end position="57"/>
    </location>
</feature>
<feature type="region of interest" description="Disordered" evidence="1">
    <location>
        <begin position="1"/>
        <end position="80"/>
    </location>
</feature>
<comment type="caution">
    <text evidence="3">The sequence shown here is derived from an EMBL/GenBank/DDBJ whole genome shotgun (WGS) entry which is preliminary data.</text>
</comment>
<reference evidence="3 4" key="1">
    <citation type="submission" date="2020-07" db="EMBL/GenBank/DDBJ databases">
        <title>Comparative genomics of pyrophilous fungi reveals a link between fire events and developmental genes.</title>
        <authorList>
            <consortium name="DOE Joint Genome Institute"/>
            <person name="Steindorff A.S."/>
            <person name="Carver A."/>
            <person name="Calhoun S."/>
            <person name="Stillman K."/>
            <person name="Liu H."/>
            <person name="Lipzen A."/>
            <person name="Pangilinan J."/>
            <person name="Labutti K."/>
            <person name="Bruns T.D."/>
            <person name="Grigoriev I.V."/>
        </authorList>
    </citation>
    <scope>NUCLEOTIDE SEQUENCE [LARGE SCALE GENOMIC DNA]</scope>
    <source>
        <strain evidence="3 4">CBS 144469</strain>
    </source>
</reference>
<evidence type="ECO:0000256" key="1">
    <source>
        <dbReference type="SAM" id="MobiDB-lite"/>
    </source>
</evidence>
<dbReference type="SUPFAM" id="SSF54106">
    <property type="entry name" value="LysM domain"/>
    <property type="match status" value="1"/>
</dbReference>
<keyword evidence="4" id="KW-1185">Reference proteome</keyword>
<feature type="domain" description="LysM" evidence="2">
    <location>
        <begin position="141"/>
        <end position="185"/>
    </location>
</feature>
<dbReference type="OrthoDB" id="2107166at2759"/>
<dbReference type="PANTHER" id="PTHR20932:SF8">
    <property type="entry name" value="LD22649P"/>
    <property type="match status" value="1"/>
</dbReference>
<dbReference type="InterPro" id="IPR018392">
    <property type="entry name" value="LysM"/>
</dbReference>
<feature type="region of interest" description="Disordered" evidence="1">
    <location>
        <begin position="116"/>
        <end position="138"/>
    </location>
</feature>
<organism evidence="3 4">
    <name type="scientific">Ephemerocybe angulata</name>
    <dbReference type="NCBI Taxonomy" id="980116"/>
    <lineage>
        <taxon>Eukaryota</taxon>
        <taxon>Fungi</taxon>
        <taxon>Dikarya</taxon>
        <taxon>Basidiomycota</taxon>
        <taxon>Agaricomycotina</taxon>
        <taxon>Agaricomycetes</taxon>
        <taxon>Agaricomycetidae</taxon>
        <taxon>Agaricales</taxon>
        <taxon>Agaricineae</taxon>
        <taxon>Psathyrellaceae</taxon>
        <taxon>Ephemerocybe</taxon>
    </lineage>
</organism>
<dbReference type="EMBL" id="JACGCI010000006">
    <property type="protein sequence ID" value="KAF6763127.1"/>
    <property type="molecule type" value="Genomic_DNA"/>
</dbReference>
<feature type="region of interest" description="Disordered" evidence="1">
    <location>
        <begin position="433"/>
        <end position="500"/>
    </location>
</feature>
<dbReference type="AlphaFoldDB" id="A0A8H6MG42"/>
<dbReference type="Gene3D" id="3.10.350.10">
    <property type="entry name" value="LysM domain"/>
    <property type="match status" value="1"/>
</dbReference>
<feature type="compositionally biased region" description="Basic and acidic residues" evidence="1">
    <location>
        <begin position="340"/>
        <end position="367"/>
    </location>
</feature>
<dbReference type="InterPro" id="IPR045030">
    <property type="entry name" value="LYSM1-4"/>
</dbReference>
<dbReference type="PANTHER" id="PTHR20932">
    <property type="entry name" value="LYSM AND PUTATIVE PEPTIDOGLYCAN-BINDING DOMAIN-CONTAINING PROTEIN"/>
    <property type="match status" value="1"/>
</dbReference>
<dbReference type="SMART" id="SM00257">
    <property type="entry name" value="LysM"/>
    <property type="match status" value="1"/>
</dbReference>
<feature type="compositionally biased region" description="Polar residues" evidence="1">
    <location>
        <begin position="222"/>
        <end position="243"/>
    </location>
</feature>
<dbReference type="CDD" id="cd00118">
    <property type="entry name" value="LysM"/>
    <property type="match status" value="1"/>
</dbReference>
<feature type="region of interest" description="Disordered" evidence="1">
    <location>
        <begin position="332"/>
        <end position="419"/>
    </location>
</feature>
<dbReference type="InterPro" id="IPR036779">
    <property type="entry name" value="LysM_dom_sf"/>
</dbReference>
<feature type="compositionally biased region" description="Basic and acidic residues" evidence="1">
    <location>
        <begin position="485"/>
        <end position="500"/>
    </location>
</feature>
<evidence type="ECO:0000313" key="3">
    <source>
        <dbReference type="EMBL" id="KAF6763127.1"/>
    </source>
</evidence>
<name>A0A8H6MG42_9AGAR</name>
<accession>A0A8H6MG42</accession>
<proteinExistence type="predicted"/>
<evidence type="ECO:0000313" key="4">
    <source>
        <dbReference type="Proteomes" id="UP000521943"/>
    </source>
</evidence>
<evidence type="ECO:0000259" key="2">
    <source>
        <dbReference type="PROSITE" id="PS51782"/>
    </source>
</evidence>
<feature type="region of interest" description="Disordered" evidence="1">
    <location>
        <begin position="208"/>
        <end position="303"/>
    </location>
</feature>
<dbReference type="PROSITE" id="PS51782">
    <property type="entry name" value="LYSM"/>
    <property type="match status" value="1"/>
</dbReference>